<comment type="caution">
    <text evidence="1">The sequence shown here is derived from an EMBL/GenBank/DDBJ whole genome shotgun (WGS) entry which is preliminary data.</text>
</comment>
<protein>
    <submittedName>
        <fullName evidence="1">N-acetyldiaminopimelate deacetylase</fullName>
    </submittedName>
</protein>
<dbReference type="SUPFAM" id="SSF53187">
    <property type="entry name" value="Zn-dependent exopeptidases"/>
    <property type="match status" value="1"/>
</dbReference>
<proteinExistence type="predicted"/>
<accession>A0A9X9F3B4</accession>
<feature type="non-terminal residue" evidence="1">
    <location>
        <position position="54"/>
    </location>
</feature>
<organism evidence="1 2">
    <name type="scientific">Bacillus cereus</name>
    <dbReference type="NCBI Taxonomy" id="1396"/>
    <lineage>
        <taxon>Bacteria</taxon>
        <taxon>Bacillati</taxon>
        <taxon>Bacillota</taxon>
        <taxon>Bacilli</taxon>
        <taxon>Bacillales</taxon>
        <taxon>Bacillaceae</taxon>
        <taxon>Bacillus</taxon>
        <taxon>Bacillus cereus group</taxon>
    </lineage>
</organism>
<reference evidence="1 2" key="1">
    <citation type="journal article" date="2019" name="Environ. Microbiol.">
        <title>An active ?-lactamase is a part of an orchestrated cell wall stress resistance network of Bacillus subtilis and related rhizosphere species.</title>
        <authorList>
            <person name="Bucher T."/>
            <person name="Keren-Paz A."/>
            <person name="Hausser J."/>
            <person name="Olender T."/>
            <person name="Cytryn E."/>
            <person name="Kolodkin-Gal I."/>
        </authorList>
    </citation>
    <scope>NUCLEOTIDE SEQUENCE [LARGE SCALE GENOMIC DNA]</scope>
    <source>
        <strain evidence="1 2">I32</strain>
    </source>
</reference>
<dbReference type="AlphaFoldDB" id="A0A9X9F3B4"/>
<dbReference type="Gene3D" id="3.40.630.10">
    <property type="entry name" value="Zn peptidases"/>
    <property type="match status" value="1"/>
</dbReference>
<gene>
    <name evidence="1" type="ORF">FC695_29595</name>
</gene>
<name>A0A9X9F3B4_BACCE</name>
<evidence type="ECO:0000313" key="2">
    <source>
        <dbReference type="Proteomes" id="UP000308444"/>
    </source>
</evidence>
<evidence type="ECO:0000313" key="1">
    <source>
        <dbReference type="EMBL" id="TKI93775.1"/>
    </source>
</evidence>
<sequence>MTVSKFVQIRRDLHRIPEIGFKEWKTQQYILDYIGTLSHEFVEVKTWKTGVIVK</sequence>
<dbReference type="EMBL" id="SZOH01002669">
    <property type="protein sequence ID" value="TKI93775.1"/>
    <property type="molecule type" value="Genomic_DNA"/>
</dbReference>
<dbReference type="Proteomes" id="UP000308444">
    <property type="component" value="Unassembled WGS sequence"/>
</dbReference>